<evidence type="ECO:0000313" key="1">
    <source>
        <dbReference type="EMBL" id="BBI91929.1"/>
    </source>
</evidence>
<reference evidence="1 2" key="1">
    <citation type="submission" date="2019-03" db="EMBL/GenBank/DDBJ databases">
        <title>The genome sequence of Candidatus Serratia symbiotica strain IS.</title>
        <authorList>
            <person name="Nikoh N."/>
            <person name="Koga R."/>
            <person name="Oshima K."/>
            <person name="Hattori M."/>
            <person name="Fukatsu T."/>
        </authorList>
    </citation>
    <scope>NUCLEOTIDE SEQUENCE [LARGE SCALE GENOMIC DNA]</scope>
    <source>
        <strain evidence="1 2">IS</strain>
    </source>
</reference>
<name>A0A455VFK9_9GAMM</name>
<accession>A0A455VFK9</accession>
<organism evidence="1 2">
    <name type="scientific">Serratia symbiotica</name>
    <dbReference type="NCBI Taxonomy" id="138074"/>
    <lineage>
        <taxon>Bacteria</taxon>
        <taxon>Pseudomonadati</taxon>
        <taxon>Pseudomonadota</taxon>
        <taxon>Gammaproteobacteria</taxon>
        <taxon>Enterobacterales</taxon>
        <taxon>Yersiniaceae</taxon>
        <taxon>Serratia</taxon>
    </lineage>
</organism>
<dbReference type="EMBL" id="AP019531">
    <property type="protein sequence ID" value="BBI91929.1"/>
    <property type="molecule type" value="Genomic_DNA"/>
</dbReference>
<sequence length="40" mass="4405">MLSVKTKYPVMACFSIIPAIVSQTEIYSATGLCHDDELND</sequence>
<dbReference type="Proteomes" id="UP000324392">
    <property type="component" value="Chromosome"/>
</dbReference>
<protein>
    <submittedName>
        <fullName evidence="1">Uncharacterized protein</fullName>
    </submittedName>
</protein>
<evidence type="ECO:0000313" key="2">
    <source>
        <dbReference type="Proteomes" id="UP000324392"/>
    </source>
</evidence>
<dbReference type="AlphaFoldDB" id="A0A455VFK9"/>
<proteinExistence type="predicted"/>
<gene>
    <name evidence="1" type="ORF">SSYIS1_13940</name>
</gene>